<dbReference type="Gene3D" id="2.160.20.80">
    <property type="entry name" value="E3 ubiquitin-protein ligase SopA"/>
    <property type="match status" value="1"/>
</dbReference>
<proteinExistence type="predicted"/>
<keyword evidence="1" id="KW-0677">Repeat</keyword>
<comment type="caution">
    <text evidence="2">The sequence shown here is derived from an EMBL/GenBank/DDBJ whole genome shotgun (WGS) entry which is preliminary data.</text>
</comment>
<dbReference type="EMBL" id="MGJN01000001">
    <property type="protein sequence ID" value="OGN07747.1"/>
    <property type="molecule type" value="Genomic_DNA"/>
</dbReference>
<name>A0A1F8F3M9_9BACT</name>
<evidence type="ECO:0000313" key="2">
    <source>
        <dbReference type="EMBL" id="OGN07747.1"/>
    </source>
</evidence>
<evidence type="ECO:0008006" key="4">
    <source>
        <dbReference type="Google" id="ProtNLM"/>
    </source>
</evidence>
<dbReference type="Pfam" id="PF00805">
    <property type="entry name" value="Pentapeptide"/>
    <property type="match status" value="2"/>
</dbReference>
<dbReference type="AlphaFoldDB" id="A0A1F8F3M9"/>
<protein>
    <recommendedName>
        <fullName evidence="4">Pentapeptide repeat-containing protein</fullName>
    </recommendedName>
</protein>
<reference evidence="2 3" key="1">
    <citation type="journal article" date="2016" name="Nat. Commun.">
        <title>Thousands of microbial genomes shed light on interconnected biogeochemical processes in an aquifer system.</title>
        <authorList>
            <person name="Anantharaman K."/>
            <person name="Brown C.T."/>
            <person name="Hug L.A."/>
            <person name="Sharon I."/>
            <person name="Castelle C.J."/>
            <person name="Probst A.J."/>
            <person name="Thomas B.C."/>
            <person name="Singh A."/>
            <person name="Wilkins M.J."/>
            <person name="Karaoz U."/>
            <person name="Brodie E.L."/>
            <person name="Williams K.H."/>
            <person name="Hubbard S.S."/>
            <person name="Banfield J.F."/>
        </authorList>
    </citation>
    <scope>NUCLEOTIDE SEQUENCE [LARGE SCALE GENOMIC DNA]</scope>
</reference>
<dbReference type="SUPFAM" id="SSF141571">
    <property type="entry name" value="Pentapeptide repeat-like"/>
    <property type="match status" value="1"/>
</dbReference>
<evidence type="ECO:0000256" key="1">
    <source>
        <dbReference type="ARBA" id="ARBA00022737"/>
    </source>
</evidence>
<gene>
    <name evidence="2" type="ORF">A3B86_02610</name>
</gene>
<organism evidence="2 3">
    <name type="scientific">Candidatus Yanofskybacteria bacterium RIFCSPHIGHO2_02_FULL_38_22b</name>
    <dbReference type="NCBI Taxonomy" id="1802673"/>
    <lineage>
        <taxon>Bacteria</taxon>
        <taxon>Candidatus Yanofskyibacteriota</taxon>
    </lineage>
</organism>
<dbReference type="PANTHER" id="PTHR47485:SF1">
    <property type="entry name" value="THYLAKOID LUMENAL 17.4 KDA PROTEIN, CHLOROPLASTIC"/>
    <property type="match status" value="1"/>
</dbReference>
<sequence>MIVYDRQTSEKLFEIPADKLSGLDMRQFNLRYADLSDQNLSDCNFEGSDLEGAQFTNSNLCNANLTKTNLAEAIFTRADLSYARFVGSRMVITAFSYATLNEADLSEIIIDGMVNFRWIKAHKSKFRNIVNLNGANFFEADLTDTDFEGSDFMQVSESDRTGAILKGTLFEHLMQ</sequence>
<accession>A0A1F8F3M9</accession>
<dbReference type="Proteomes" id="UP000176834">
    <property type="component" value="Unassembled WGS sequence"/>
</dbReference>
<dbReference type="InterPro" id="IPR001646">
    <property type="entry name" value="5peptide_repeat"/>
</dbReference>
<evidence type="ECO:0000313" key="3">
    <source>
        <dbReference type="Proteomes" id="UP000176834"/>
    </source>
</evidence>
<dbReference type="PANTHER" id="PTHR47485">
    <property type="entry name" value="THYLAKOID LUMENAL 17.4 KDA PROTEIN, CHLOROPLASTIC"/>
    <property type="match status" value="1"/>
</dbReference>